<keyword evidence="2" id="KW-1185">Reference proteome</keyword>
<dbReference type="EMBL" id="BMAT01012422">
    <property type="protein sequence ID" value="GFR92086.1"/>
    <property type="molecule type" value="Genomic_DNA"/>
</dbReference>
<proteinExistence type="predicted"/>
<comment type="caution">
    <text evidence="1">The sequence shown here is derived from an EMBL/GenBank/DDBJ whole genome shotgun (WGS) entry which is preliminary data.</text>
</comment>
<protein>
    <recommendedName>
        <fullName evidence="3">Reverse transcriptase domain-containing protein</fullName>
    </recommendedName>
</protein>
<accession>A0AAV4H439</accession>
<dbReference type="Proteomes" id="UP000762676">
    <property type="component" value="Unassembled WGS sequence"/>
</dbReference>
<gene>
    <name evidence="1" type="ORF">ElyMa_006192000</name>
</gene>
<reference evidence="1 2" key="1">
    <citation type="journal article" date="2021" name="Elife">
        <title>Chloroplast acquisition without the gene transfer in kleptoplastic sea slugs, Plakobranchus ocellatus.</title>
        <authorList>
            <person name="Maeda T."/>
            <person name="Takahashi S."/>
            <person name="Yoshida T."/>
            <person name="Shimamura S."/>
            <person name="Takaki Y."/>
            <person name="Nagai Y."/>
            <person name="Toyoda A."/>
            <person name="Suzuki Y."/>
            <person name="Arimoto A."/>
            <person name="Ishii H."/>
            <person name="Satoh N."/>
            <person name="Nishiyama T."/>
            <person name="Hasebe M."/>
            <person name="Maruyama T."/>
            <person name="Minagawa J."/>
            <person name="Obokata J."/>
            <person name="Shigenobu S."/>
        </authorList>
    </citation>
    <scope>NUCLEOTIDE SEQUENCE [LARGE SCALE GENOMIC DNA]</scope>
</reference>
<evidence type="ECO:0000313" key="2">
    <source>
        <dbReference type="Proteomes" id="UP000762676"/>
    </source>
</evidence>
<evidence type="ECO:0000313" key="1">
    <source>
        <dbReference type="EMBL" id="GFR92086.1"/>
    </source>
</evidence>
<dbReference type="AlphaFoldDB" id="A0AAV4H439"/>
<name>A0AAV4H439_9GAST</name>
<sequence length="129" mass="14774">MNDKKTYLEDKASGAQEAAFRGDTQTLYRITRDLTRTNSSQPSTVKDEHGKLITKLTDQYKRWANHFKSILNRPDPERPAYVKEKGKEIEMKKVPITCLEIEKAIAKSKSNRAPGADRITADMLKQIHQ</sequence>
<evidence type="ECO:0008006" key="3">
    <source>
        <dbReference type="Google" id="ProtNLM"/>
    </source>
</evidence>
<organism evidence="1 2">
    <name type="scientific">Elysia marginata</name>
    <dbReference type="NCBI Taxonomy" id="1093978"/>
    <lineage>
        <taxon>Eukaryota</taxon>
        <taxon>Metazoa</taxon>
        <taxon>Spiralia</taxon>
        <taxon>Lophotrochozoa</taxon>
        <taxon>Mollusca</taxon>
        <taxon>Gastropoda</taxon>
        <taxon>Heterobranchia</taxon>
        <taxon>Euthyneura</taxon>
        <taxon>Panpulmonata</taxon>
        <taxon>Sacoglossa</taxon>
        <taxon>Placobranchoidea</taxon>
        <taxon>Plakobranchidae</taxon>
        <taxon>Elysia</taxon>
    </lineage>
</organism>